<dbReference type="InterPro" id="IPR001343">
    <property type="entry name" value="Hemolysn_Ca-bd"/>
</dbReference>
<dbReference type="Gene3D" id="2.150.10.10">
    <property type="entry name" value="Serralysin-like metalloprotease, C-terminal"/>
    <property type="match status" value="4"/>
</dbReference>
<evidence type="ECO:0000256" key="1">
    <source>
        <dbReference type="ARBA" id="ARBA00004613"/>
    </source>
</evidence>
<evidence type="ECO:0000256" key="2">
    <source>
        <dbReference type="ARBA" id="ARBA00022525"/>
    </source>
</evidence>
<dbReference type="EMBL" id="QYUK01000016">
    <property type="protein sequence ID" value="RJF80679.1"/>
    <property type="molecule type" value="Genomic_DNA"/>
</dbReference>
<accession>A0A418VU62</accession>
<sequence>MAYIPGDNTDNELTGTNLTDTIKGFGGADRLFGLEGGDTLDGGRGIDQMSGGLGNDTYYVDSTGDIVTELAGEGTDTIRARIDYTLPDEVEKLVLVNSLGLGGSGNEAANYIYGSSGGDKIFGLGGNDRLYGRAGDDTIDGGEGNDLIDGGSGTNKLTGGAGDDTYVVSDALLDTVIEDAAGGYDTVRTTAESYVLADNVERLILLGSVFEGTGNGLDNAIAGNADDNDLYGAGGADRITGKGGEDFLFGEDGNDTLFGNDDDDMLDGGIGDDRLDGGAGHDLLIGGEGTDRMRGGAGDDDFYFDNATSIGDVFDGGTGTDALALGINGEENTTFDLSGGRFTSIDLVAVDGIGNTVLLGGRLVATADFDGDTTPGQLAVLVSPVAEDTTIDASAVGSGGGQIGVVAFGPGKITLTGSANDDFASFGDGNDLAYGGAGSDALGGYAGNDELHGGDGDDDLYGGDGDDVVSGDAGNDYFAFVSGDVGHDIIQDFASGDLIDVEGLGYTSTADFASIVEADGNTVITIDVDTTITVAGVTGLTDSDFLFA</sequence>
<organism evidence="3 4">
    <name type="scientific">Oleomonas cavernae</name>
    <dbReference type="NCBI Taxonomy" id="2320859"/>
    <lineage>
        <taxon>Bacteria</taxon>
        <taxon>Pseudomonadati</taxon>
        <taxon>Pseudomonadota</taxon>
        <taxon>Alphaproteobacteria</taxon>
        <taxon>Acetobacterales</taxon>
        <taxon>Acetobacteraceae</taxon>
        <taxon>Oleomonas</taxon>
    </lineage>
</organism>
<evidence type="ECO:0000313" key="4">
    <source>
        <dbReference type="Proteomes" id="UP000284605"/>
    </source>
</evidence>
<dbReference type="OrthoDB" id="9773411at2"/>
<dbReference type="InterPro" id="IPR050557">
    <property type="entry name" value="RTX_toxin/Mannuronan_C5-epim"/>
</dbReference>
<keyword evidence="2" id="KW-0964">Secreted</keyword>
<proteinExistence type="predicted"/>
<dbReference type="PANTHER" id="PTHR38340:SF1">
    <property type="entry name" value="S-LAYER PROTEIN"/>
    <property type="match status" value="1"/>
</dbReference>
<protein>
    <submittedName>
        <fullName evidence="3">Calcium-binding protein</fullName>
    </submittedName>
</protein>
<dbReference type="PANTHER" id="PTHR38340">
    <property type="entry name" value="S-LAYER PROTEIN"/>
    <property type="match status" value="1"/>
</dbReference>
<dbReference type="GO" id="GO:0005509">
    <property type="term" value="F:calcium ion binding"/>
    <property type="evidence" value="ECO:0007669"/>
    <property type="project" value="InterPro"/>
</dbReference>
<comment type="caution">
    <text evidence="3">The sequence shown here is derived from an EMBL/GenBank/DDBJ whole genome shotgun (WGS) entry which is preliminary data.</text>
</comment>
<dbReference type="AlphaFoldDB" id="A0A418VU62"/>
<dbReference type="GO" id="GO:0005576">
    <property type="term" value="C:extracellular region"/>
    <property type="evidence" value="ECO:0007669"/>
    <property type="project" value="UniProtKB-SubCell"/>
</dbReference>
<name>A0A418VU62_9PROT</name>
<dbReference type="RefSeq" id="WP_119782731.1">
    <property type="nucleotide sequence ID" value="NZ_QYUK01000016.1"/>
</dbReference>
<keyword evidence="4" id="KW-1185">Reference proteome</keyword>
<dbReference type="Pfam" id="PF00353">
    <property type="entry name" value="HemolysinCabind"/>
    <property type="match status" value="5"/>
</dbReference>
<dbReference type="InterPro" id="IPR018511">
    <property type="entry name" value="Hemolysin-typ_Ca-bd_CS"/>
</dbReference>
<dbReference type="PRINTS" id="PR00313">
    <property type="entry name" value="CABNDNGRPT"/>
</dbReference>
<reference evidence="3 4" key="1">
    <citation type="submission" date="2018-09" db="EMBL/GenBank/DDBJ databases">
        <authorList>
            <person name="Zhu H."/>
        </authorList>
    </citation>
    <scope>NUCLEOTIDE SEQUENCE [LARGE SCALE GENOMIC DNA]</scope>
    <source>
        <strain evidence="3 4">K1W22B-8</strain>
    </source>
</reference>
<gene>
    <name evidence="3" type="ORF">D3874_26640</name>
</gene>
<dbReference type="InterPro" id="IPR011049">
    <property type="entry name" value="Serralysin-like_metalloprot_C"/>
</dbReference>
<comment type="subcellular location">
    <subcellularLocation>
        <location evidence="1">Secreted</location>
    </subcellularLocation>
</comment>
<dbReference type="Proteomes" id="UP000284605">
    <property type="component" value="Unassembled WGS sequence"/>
</dbReference>
<dbReference type="SUPFAM" id="SSF51120">
    <property type="entry name" value="beta-Roll"/>
    <property type="match status" value="4"/>
</dbReference>
<dbReference type="PROSITE" id="PS00330">
    <property type="entry name" value="HEMOLYSIN_CALCIUM"/>
    <property type="match status" value="6"/>
</dbReference>
<evidence type="ECO:0000313" key="3">
    <source>
        <dbReference type="EMBL" id="RJF80679.1"/>
    </source>
</evidence>